<dbReference type="AlphaFoldDB" id="A0A7W3LJE8"/>
<dbReference type="InterPro" id="IPR003807">
    <property type="entry name" value="DUF202"/>
</dbReference>
<evidence type="ECO:0000313" key="8">
    <source>
        <dbReference type="Proteomes" id="UP000572680"/>
    </source>
</evidence>
<reference evidence="7 8" key="1">
    <citation type="submission" date="2020-08" db="EMBL/GenBank/DDBJ databases">
        <title>Genomic Encyclopedia of Type Strains, Phase IV (KMG-IV): sequencing the most valuable type-strain genomes for metagenomic binning, comparative biology and taxonomic classification.</title>
        <authorList>
            <person name="Goeker M."/>
        </authorList>
    </citation>
    <scope>NUCLEOTIDE SEQUENCE [LARGE SCALE GENOMIC DNA]</scope>
    <source>
        <strain evidence="7 8">DSM 44197</strain>
    </source>
</reference>
<accession>A0A7W3LJE8</accession>
<sequence>MSPPAPLWDRGAQPERTALSWTRTILALLVAGLVCVRFAPTPAAAGLAAAAVCGAAALQFRRAARQHHRRRHRLAAGEPVADPVSILLATAVTVALGLTGVAFALT</sequence>
<evidence type="ECO:0000256" key="1">
    <source>
        <dbReference type="ARBA" id="ARBA00004127"/>
    </source>
</evidence>
<organism evidence="7 8">
    <name type="scientific">Actinomadura namibiensis</name>
    <dbReference type="NCBI Taxonomy" id="182080"/>
    <lineage>
        <taxon>Bacteria</taxon>
        <taxon>Bacillati</taxon>
        <taxon>Actinomycetota</taxon>
        <taxon>Actinomycetes</taxon>
        <taxon>Streptosporangiales</taxon>
        <taxon>Thermomonosporaceae</taxon>
        <taxon>Actinomadura</taxon>
    </lineage>
</organism>
<evidence type="ECO:0000256" key="4">
    <source>
        <dbReference type="ARBA" id="ARBA00023136"/>
    </source>
</evidence>
<evidence type="ECO:0000313" key="7">
    <source>
        <dbReference type="EMBL" id="MBA8949276.1"/>
    </source>
</evidence>
<dbReference type="RefSeq" id="WP_312897763.1">
    <property type="nucleotide sequence ID" value="NZ_JACJIA010000001.1"/>
</dbReference>
<dbReference type="EMBL" id="JACJIA010000001">
    <property type="protein sequence ID" value="MBA8949276.1"/>
    <property type="molecule type" value="Genomic_DNA"/>
</dbReference>
<evidence type="ECO:0000256" key="3">
    <source>
        <dbReference type="ARBA" id="ARBA00022989"/>
    </source>
</evidence>
<evidence type="ECO:0000256" key="2">
    <source>
        <dbReference type="ARBA" id="ARBA00022692"/>
    </source>
</evidence>
<feature type="domain" description="DUF202" evidence="6">
    <location>
        <begin position="10"/>
        <end position="72"/>
    </location>
</feature>
<comment type="subcellular location">
    <subcellularLocation>
        <location evidence="1">Endomembrane system</location>
        <topology evidence="1">Multi-pass membrane protein</topology>
    </subcellularLocation>
</comment>
<name>A0A7W3LJE8_ACTNM</name>
<keyword evidence="4 5" id="KW-0472">Membrane</keyword>
<proteinExistence type="predicted"/>
<gene>
    <name evidence="7" type="ORF">HNR61_000874</name>
</gene>
<evidence type="ECO:0000259" key="6">
    <source>
        <dbReference type="Pfam" id="PF02656"/>
    </source>
</evidence>
<feature type="transmembrane region" description="Helical" evidence="5">
    <location>
        <begin position="45"/>
        <end position="64"/>
    </location>
</feature>
<keyword evidence="2 5" id="KW-0812">Transmembrane</keyword>
<evidence type="ECO:0000256" key="5">
    <source>
        <dbReference type="SAM" id="Phobius"/>
    </source>
</evidence>
<dbReference type="GO" id="GO:0012505">
    <property type="term" value="C:endomembrane system"/>
    <property type="evidence" value="ECO:0007669"/>
    <property type="project" value="UniProtKB-SubCell"/>
</dbReference>
<dbReference type="Proteomes" id="UP000572680">
    <property type="component" value="Unassembled WGS sequence"/>
</dbReference>
<keyword evidence="3 5" id="KW-1133">Transmembrane helix</keyword>
<feature type="transmembrane region" description="Helical" evidence="5">
    <location>
        <begin position="84"/>
        <end position="105"/>
    </location>
</feature>
<dbReference type="Pfam" id="PF02656">
    <property type="entry name" value="DUF202"/>
    <property type="match status" value="1"/>
</dbReference>
<keyword evidence="8" id="KW-1185">Reference proteome</keyword>
<comment type="caution">
    <text evidence="7">The sequence shown here is derived from an EMBL/GenBank/DDBJ whole genome shotgun (WGS) entry which is preliminary data.</text>
</comment>
<protein>
    <submittedName>
        <fullName evidence="7">Uncharacterized membrane protein YidH (DUF202 family)</fullName>
    </submittedName>
</protein>